<name>A0A3G2JRR7_CLOPF</name>
<dbReference type="AlphaFoldDB" id="A0A3G2JRR7"/>
<gene>
    <name evidence="2" type="primary">cpb2</name>
</gene>
<feature type="signal peptide" evidence="1">
    <location>
        <begin position="1"/>
        <end position="22"/>
    </location>
</feature>
<organism evidence="2">
    <name type="scientific">Clostridium perfringens</name>
    <dbReference type="NCBI Taxonomy" id="1502"/>
    <lineage>
        <taxon>Bacteria</taxon>
        <taxon>Bacillati</taxon>
        <taxon>Bacillota</taxon>
        <taxon>Clostridia</taxon>
        <taxon>Eubacteriales</taxon>
        <taxon>Clostridiaceae</taxon>
        <taxon>Clostridium</taxon>
    </lineage>
</organism>
<evidence type="ECO:0000313" key="2">
    <source>
        <dbReference type="EMBL" id="AYN44132.1"/>
    </source>
</evidence>
<dbReference type="EMBL" id="MG720637">
    <property type="protein sequence ID" value="AYN44132.1"/>
    <property type="molecule type" value="Genomic_DNA"/>
</dbReference>
<feature type="chain" id="PRO_5038896059" evidence="1">
    <location>
        <begin position="23"/>
        <end position="265"/>
    </location>
</feature>
<keyword evidence="1" id="KW-0732">Signal</keyword>
<reference evidence="2" key="1">
    <citation type="submission" date="2017-12" db="EMBL/GenBank/DDBJ databases">
        <authorList>
            <person name="Han C."/>
        </authorList>
    </citation>
    <scope>NUCLEOTIDE SEQUENCE</scope>
    <source>
        <strain evidence="2">JX0001</strain>
    </source>
</reference>
<proteinExistence type="predicted"/>
<accession>A0A3G2JRR7</accession>
<protein>
    <submittedName>
        <fullName evidence="2">Beta 2 toxin</fullName>
    </submittedName>
</protein>
<sequence length="265" mass="30952">MKKIISKFTVIFMFSCFLIVGAISPMKASAKEIDAYRKVMENYLNALKNYDINTVVDISEDERVNNVEQYREMLEDFKYDPNQQLKSFEILNSQKSDNKEIFNVKTEFLNGAIYDMEFTVSSKDGKLIVSDMERTKIENEGKYILTPSFRTQVCTWDDELAQAIGGVYPQTYSDRFTYYADNILLNFRQYATSGSRDLKVEYSVVDHWMWKDDVKASQMVHGQNPDSARQIRLYIEKGQSFYKYRIRIKNFTPASIRVFGEGYCA</sequence>
<evidence type="ECO:0000256" key="1">
    <source>
        <dbReference type="SAM" id="SignalP"/>
    </source>
</evidence>